<dbReference type="Proteomes" id="UP001499884">
    <property type="component" value="Unassembled WGS sequence"/>
</dbReference>
<accession>A0ABP7DU12</accession>
<comment type="caution">
    <text evidence="1">The sequence shown here is derived from an EMBL/GenBank/DDBJ whole genome shotgun (WGS) entry which is preliminary data.</text>
</comment>
<protein>
    <submittedName>
        <fullName evidence="1">Uncharacterized protein</fullName>
    </submittedName>
</protein>
<dbReference type="RefSeq" id="WP_345640269.1">
    <property type="nucleotide sequence ID" value="NZ_BAABEP010000002.1"/>
</dbReference>
<reference evidence="2" key="1">
    <citation type="journal article" date="2019" name="Int. J. Syst. Evol. Microbiol.">
        <title>The Global Catalogue of Microorganisms (GCM) 10K type strain sequencing project: providing services to taxonomists for standard genome sequencing and annotation.</title>
        <authorList>
            <consortium name="The Broad Institute Genomics Platform"/>
            <consortium name="The Broad Institute Genome Sequencing Center for Infectious Disease"/>
            <person name="Wu L."/>
            <person name="Ma J."/>
        </authorList>
    </citation>
    <scope>NUCLEOTIDE SEQUENCE [LARGE SCALE GENOMIC DNA]</scope>
    <source>
        <strain evidence="2">JCM 30846</strain>
    </source>
</reference>
<keyword evidence="2" id="KW-1185">Reference proteome</keyword>
<proteinExistence type="predicted"/>
<dbReference type="EMBL" id="BAABEP010000002">
    <property type="protein sequence ID" value="GAA3709477.1"/>
    <property type="molecule type" value="Genomic_DNA"/>
</dbReference>
<evidence type="ECO:0000313" key="1">
    <source>
        <dbReference type="EMBL" id="GAA3709477.1"/>
    </source>
</evidence>
<sequence>MGHVNYFAYTPKAENFRSIWLQLRLDAAAILDLVEQSQDIALAGGAGTGVPRIDEDAIVFNGLMAAGEDYETFAIELDPEFEDERGFTYSFCKTGFARPKPYDMAVTAVMLRAHTLAPDCFAIDSDGDWDEEWVHARAIHRTLFGTDPGMESPFTSPLHQIGPVAARY</sequence>
<name>A0ABP7DU12_9ACTN</name>
<gene>
    <name evidence="1" type="ORF">GCM10023082_04270</name>
</gene>
<organism evidence="1 2">
    <name type="scientific">Streptomyces tremellae</name>
    <dbReference type="NCBI Taxonomy" id="1124239"/>
    <lineage>
        <taxon>Bacteria</taxon>
        <taxon>Bacillati</taxon>
        <taxon>Actinomycetota</taxon>
        <taxon>Actinomycetes</taxon>
        <taxon>Kitasatosporales</taxon>
        <taxon>Streptomycetaceae</taxon>
        <taxon>Streptomyces</taxon>
    </lineage>
</organism>
<evidence type="ECO:0000313" key="2">
    <source>
        <dbReference type="Proteomes" id="UP001499884"/>
    </source>
</evidence>